<dbReference type="AlphaFoldDB" id="A0A075FNB2"/>
<dbReference type="EMBL" id="KF900375">
    <property type="protein sequence ID" value="AIE92738.1"/>
    <property type="molecule type" value="Genomic_DNA"/>
</dbReference>
<accession>A0A075FNB2</accession>
<dbReference type="SUPFAM" id="SSF50249">
    <property type="entry name" value="Nucleic acid-binding proteins"/>
    <property type="match status" value="1"/>
</dbReference>
<protein>
    <recommendedName>
        <fullName evidence="2">DUF35 domain-containing protein</fullName>
    </recommendedName>
</protein>
<evidence type="ECO:0008006" key="2">
    <source>
        <dbReference type="Google" id="ProtNLM"/>
    </source>
</evidence>
<sequence length="62" mass="7186">MNKFETELLNGNFVISNCINCKQVVWPPSNYCNICHNETKWSNSKQVGKIIEFSKKMISTFV</sequence>
<dbReference type="InterPro" id="IPR012340">
    <property type="entry name" value="NA-bd_OB-fold"/>
</dbReference>
<name>A0A075FNB2_9ARCH</name>
<reference evidence="1" key="1">
    <citation type="journal article" date="2014" name="Genome Biol. Evol.">
        <title>Pangenome evidence for extensive interdomain horizontal transfer affecting lineage core and shell genes in uncultured planktonic thaumarchaeota and euryarchaeota.</title>
        <authorList>
            <person name="Deschamps P."/>
            <person name="Zivanovic Y."/>
            <person name="Moreira D."/>
            <person name="Rodriguez-Valera F."/>
            <person name="Lopez-Garcia P."/>
        </authorList>
    </citation>
    <scope>NUCLEOTIDE SEQUENCE</scope>
</reference>
<proteinExistence type="predicted"/>
<dbReference type="Gene3D" id="6.10.30.10">
    <property type="match status" value="1"/>
</dbReference>
<evidence type="ECO:0000313" key="1">
    <source>
        <dbReference type="EMBL" id="AIE92738.1"/>
    </source>
</evidence>
<organism evidence="1">
    <name type="scientific">uncultured marine thaumarchaeote AD1000_26_G12</name>
    <dbReference type="NCBI Taxonomy" id="1455904"/>
    <lineage>
        <taxon>Archaea</taxon>
        <taxon>Nitrososphaerota</taxon>
        <taxon>environmental samples</taxon>
    </lineage>
</organism>